<sequence>KARFPFGRLIFTQDTKDKINLDYHLYHLLCPQQLRTRGRLYKKIEYEREGVVCPSQLRKGLFTTSAVDNIDHNTSSTTSQTLFHGTAISLVQHPTTNNQGTPRATDTFDPTALTTTKTIAHLPSSYTEIAPMTQPNGDLYAPRVPWHLPPLLTLA</sequence>
<dbReference type="OrthoDB" id="6152410at2759"/>
<name>A0A6S7JTF6_PARCT</name>
<dbReference type="PANTHER" id="PTHR47018">
    <property type="entry name" value="CXC DOMAIN-CONTAINING PROTEIN-RELATED"/>
    <property type="match status" value="1"/>
</dbReference>
<feature type="non-terminal residue" evidence="1">
    <location>
        <position position="1"/>
    </location>
</feature>
<dbReference type="AlphaFoldDB" id="A0A6S7JTF6"/>
<dbReference type="EMBL" id="CACRXK020010604">
    <property type="protein sequence ID" value="CAB4019732.1"/>
    <property type="molecule type" value="Genomic_DNA"/>
</dbReference>
<dbReference type="Proteomes" id="UP001152795">
    <property type="component" value="Unassembled WGS sequence"/>
</dbReference>
<evidence type="ECO:0000313" key="1">
    <source>
        <dbReference type="EMBL" id="CAB4019732.1"/>
    </source>
</evidence>
<organism evidence="1 2">
    <name type="scientific">Paramuricea clavata</name>
    <name type="common">Red gorgonian</name>
    <name type="synonym">Violescent sea-whip</name>
    <dbReference type="NCBI Taxonomy" id="317549"/>
    <lineage>
        <taxon>Eukaryota</taxon>
        <taxon>Metazoa</taxon>
        <taxon>Cnidaria</taxon>
        <taxon>Anthozoa</taxon>
        <taxon>Octocorallia</taxon>
        <taxon>Malacalcyonacea</taxon>
        <taxon>Plexauridae</taxon>
        <taxon>Paramuricea</taxon>
    </lineage>
</organism>
<accession>A0A6S7JTF6</accession>
<protein>
    <submittedName>
        <fullName evidence="1">Uncharacterized protein</fullName>
    </submittedName>
</protein>
<evidence type="ECO:0000313" key="2">
    <source>
        <dbReference type="Proteomes" id="UP001152795"/>
    </source>
</evidence>
<gene>
    <name evidence="1" type="ORF">PACLA_8A006360</name>
</gene>
<reference evidence="1" key="1">
    <citation type="submission" date="2020-04" db="EMBL/GenBank/DDBJ databases">
        <authorList>
            <person name="Alioto T."/>
            <person name="Alioto T."/>
            <person name="Gomez Garrido J."/>
        </authorList>
    </citation>
    <scope>NUCLEOTIDE SEQUENCE</scope>
    <source>
        <strain evidence="1">A484AB</strain>
    </source>
</reference>
<proteinExistence type="predicted"/>
<keyword evidence="2" id="KW-1185">Reference proteome</keyword>
<comment type="caution">
    <text evidence="1">The sequence shown here is derived from an EMBL/GenBank/DDBJ whole genome shotgun (WGS) entry which is preliminary data.</text>
</comment>